<dbReference type="AlphaFoldDB" id="A0A9D4QI32"/>
<reference evidence="1" key="2">
    <citation type="submission" date="2020-11" db="EMBL/GenBank/DDBJ databases">
        <authorList>
            <person name="McCartney M.A."/>
            <person name="Auch B."/>
            <person name="Kono T."/>
            <person name="Mallez S."/>
            <person name="Becker A."/>
            <person name="Gohl D.M."/>
            <person name="Silverstein K.A.T."/>
            <person name="Koren S."/>
            <person name="Bechman K.B."/>
            <person name="Herman A."/>
            <person name="Abrahante J.E."/>
            <person name="Garbe J."/>
        </authorList>
    </citation>
    <scope>NUCLEOTIDE SEQUENCE</scope>
    <source>
        <strain evidence="1">Duluth1</strain>
        <tissue evidence="1">Whole animal</tissue>
    </source>
</reference>
<accession>A0A9D4QI32</accession>
<protein>
    <submittedName>
        <fullName evidence="1">Uncharacterized protein</fullName>
    </submittedName>
</protein>
<evidence type="ECO:0000313" key="2">
    <source>
        <dbReference type="Proteomes" id="UP000828390"/>
    </source>
</evidence>
<gene>
    <name evidence="1" type="ORF">DPMN_105759</name>
</gene>
<dbReference type="Proteomes" id="UP000828390">
    <property type="component" value="Unassembled WGS sequence"/>
</dbReference>
<reference evidence="1" key="1">
    <citation type="journal article" date="2019" name="bioRxiv">
        <title>The Genome of the Zebra Mussel, Dreissena polymorpha: A Resource for Invasive Species Research.</title>
        <authorList>
            <person name="McCartney M.A."/>
            <person name="Auch B."/>
            <person name="Kono T."/>
            <person name="Mallez S."/>
            <person name="Zhang Y."/>
            <person name="Obille A."/>
            <person name="Becker A."/>
            <person name="Abrahante J.E."/>
            <person name="Garbe J."/>
            <person name="Badalamenti J.P."/>
            <person name="Herman A."/>
            <person name="Mangelson H."/>
            <person name="Liachko I."/>
            <person name="Sullivan S."/>
            <person name="Sone E.D."/>
            <person name="Koren S."/>
            <person name="Silverstein K.A.T."/>
            <person name="Beckman K.B."/>
            <person name="Gohl D.M."/>
        </authorList>
    </citation>
    <scope>NUCLEOTIDE SEQUENCE</scope>
    <source>
        <strain evidence="1">Duluth1</strain>
        <tissue evidence="1">Whole animal</tissue>
    </source>
</reference>
<proteinExistence type="predicted"/>
<dbReference type="EMBL" id="JAIWYP010000004">
    <property type="protein sequence ID" value="KAH3832471.1"/>
    <property type="molecule type" value="Genomic_DNA"/>
</dbReference>
<name>A0A9D4QI32_DREPO</name>
<keyword evidence="2" id="KW-1185">Reference proteome</keyword>
<evidence type="ECO:0000313" key="1">
    <source>
        <dbReference type="EMBL" id="KAH3832471.1"/>
    </source>
</evidence>
<organism evidence="1 2">
    <name type="scientific">Dreissena polymorpha</name>
    <name type="common">Zebra mussel</name>
    <name type="synonym">Mytilus polymorpha</name>
    <dbReference type="NCBI Taxonomy" id="45954"/>
    <lineage>
        <taxon>Eukaryota</taxon>
        <taxon>Metazoa</taxon>
        <taxon>Spiralia</taxon>
        <taxon>Lophotrochozoa</taxon>
        <taxon>Mollusca</taxon>
        <taxon>Bivalvia</taxon>
        <taxon>Autobranchia</taxon>
        <taxon>Heteroconchia</taxon>
        <taxon>Euheterodonta</taxon>
        <taxon>Imparidentia</taxon>
        <taxon>Neoheterodontei</taxon>
        <taxon>Myida</taxon>
        <taxon>Dreissenoidea</taxon>
        <taxon>Dreissenidae</taxon>
        <taxon>Dreissena</taxon>
    </lineage>
</organism>
<comment type="caution">
    <text evidence="1">The sequence shown here is derived from an EMBL/GenBank/DDBJ whole genome shotgun (WGS) entry which is preliminary data.</text>
</comment>
<sequence>MKIGPKNVTSRVFTCFHYIYRERQLPRHLVAIFFSQIRTIFELVREINKTNALTKFHDEKLKTAPPTGGHVFQRIGTAFKLNQHIIKTNILTNMTQFPTNRGITGANLLAKFHEDRIRNVASTVFTRKTAPPTGGHVFQRTETTFELNEHIVHEIFELDQGIIGSNLLTKFHEDRTRHVASRLRVFTNQMWTDGRTDDLT</sequence>